<dbReference type="InterPro" id="IPR011989">
    <property type="entry name" value="ARM-like"/>
</dbReference>
<dbReference type="PANTHER" id="PTHR46263">
    <property type="entry name" value="ARMADILLO REPEAT-CONTAINING PROTEIN 7"/>
    <property type="match status" value="1"/>
</dbReference>
<evidence type="ECO:0000259" key="1">
    <source>
        <dbReference type="Pfam" id="PF01575"/>
    </source>
</evidence>
<dbReference type="SUPFAM" id="SSF48371">
    <property type="entry name" value="ARM repeat"/>
    <property type="match status" value="1"/>
</dbReference>
<dbReference type="InterPro" id="IPR029069">
    <property type="entry name" value="HotDog_dom_sf"/>
</dbReference>
<feature type="domain" description="MaoC-like" evidence="1">
    <location>
        <begin position="179"/>
        <end position="261"/>
    </location>
</feature>
<dbReference type="InterPro" id="IPR002539">
    <property type="entry name" value="MaoC-like_dom"/>
</dbReference>
<dbReference type="Pfam" id="PF01575">
    <property type="entry name" value="MaoC_dehydratas"/>
    <property type="match status" value="1"/>
</dbReference>
<dbReference type="Proteomes" id="UP000242457">
    <property type="component" value="Unassembled WGS sequence"/>
</dbReference>
<dbReference type="InterPro" id="IPR042462">
    <property type="entry name" value="ARMC7"/>
</dbReference>
<dbReference type="CDD" id="cd03449">
    <property type="entry name" value="R_hydratase"/>
    <property type="match status" value="1"/>
</dbReference>
<evidence type="ECO:0000313" key="2">
    <source>
        <dbReference type="EMBL" id="PBC33808.1"/>
    </source>
</evidence>
<dbReference type="EMBL" id="KZ288194">
    <property type="protein sequence ID" value="PBC33808.1"/>
    <property type="molecule type" value="Genomic_DNA"/>
</dbReference>
<dbReference type="SUPFAM" id="SSF54637">
    <property type="entry name" value="Thioesterase/thiol ester dehydrase-isomerase"/>
    <property type="match status" value="1"/>
</dbReference>
<name>A0A2A3EQ04_APICC</name>
<dbReference type="AlphaFoldDB" id="A0A2A3EQ04"/>
<proteinExistence type="predicted"/>
<sequence>MFTSKEQLIKRTGKNSIGRYDFLKLLATEFKTTKSKDAKEQVLANLANFAYDPINYGYIRQLKIIDLFLHTLSEDNLKLVRFAVGGICNVCVDPINKLYILRNQGIRLLTSLLSLQDEDIILSVITILIFLINPDSKNEVTTELIEKLSHLSNYKIENSKRSSDILKTLKAGNEISVIKTVTKDDILNFAKLTGDYNPIHFEISNHLVHGALLNGLVSGILGTKIPGPGTIVVEQNFKFPAPCYAGDIIEIKVQIVSIRKIMKYIILYNFINKKKEMYPIFLVFVFFFSSILADNQIKIKPLNNTLKILTNESSIGCICGIFLSGEFKKDNKKSLEENPALIHGLPGVFPCTSIGNKICISKCLDTIIKYLPNSSKILCSSIERDCYKEKAYLFIKNCKSGWINTNLSAGREYCCKDGKPYKCPVF</sequence>
<dbReference type="InterPro" id="IPR016024">
    <property type="entry name" value="ARM-type_fold"/>
</dbReference>
<organism evidence="2 3">
    <name type="scientific">Apis cerana cerana</name>
    <name type="common">Oriental honeybee</name>
    <dbReference type="NCBI Taxonomy" id="94128"/>
    <lineage>
        <taxon>Eukaryota</taxon>
        <taxon>Metazoa</taxon>
        <taxon>Ecdysozoa</taxon>
        <taxon>Arthropoda</taxon>
        <taxon>Hexapoda</taxon>
        <taxon>Insecta</taxon>
        <taxon>Pterygota</taxon>
        <taxon>Neoptera</taxon>
        <taxon>Endopterygota</taxon>
        <taxon>Hymenoptera</taxon>
        <taxon>Apocrita</taxon>
        <taxon>Aculeata</taxon>
        <taxon>Apoidea</taxon>
        <taxon>Anthophila</taxon>
        <taxon>Apidae</taxon>
        <taxon>Apis</taxon>
    </lineage>
</organism>
<evidence type="ECO:0000313" key="3">
    <source>
        <dbReference type="Proteomes" id="UP000242457"/>
    </source>
</evidence>
<dbReference type="PANTHER" id="PTHR46263:SF1">
    <property type="entry name" value="ARMADILLO REPEAT-CONTAINING PROTEIN 7"/>
    <property type="match status" value="1"/>
</dbReference>
<dbReference type="Gene3D" id="3.10.129.10">
    <property type="entry name" value="Hotdog Thioesterase"/>
    <property type="match status" value="1"/>
</dbReference>
<reference evidence="2 3" key="1">
    <citation type="submission" date="2014-07" db="EMBL/GenBank/DDBJ databases">
        <title>Genomic and transcriptomic analysis on Apis cerana provide comprehensive insights into honey bee biology.</title>
        <authorList>
            <person name="Diao Q."/>
            <person name="Sun L."/>
            <person name="Zheng H."/>
            <person name="Zheng H."/>
            <person name="Xu S."/>
            <person name="Wang S."/>
            <person name="Zeng Z."/>
            <person name="Hu F."/>
            <person name="Su S."/>
            <person name="Wu J."/>
        </authorList>
    </citation>
    <scope>NUCLEOTIDE SEQUENCE [LARGE SCALE GENOMIC DNA]</scope>
    <source>
        <tissue evidence="2">Pupae without intestine</tissue>
    </source>
</reference>
<dbReference type="Gene3D" id="1.25.10.10">
    <property type="entry name" value="Leucine-rich Repeat Variant"/>
    <property type="match status" value="1"/>
</dbReference>
<dbReference type="GO" id="GO:0018812">
    <property type="term" value="F:3-hydroxyacyl-CoA dehydratase activity"/>
    <property type="evidence" value="ECO:0007669"/>
    <property type="project" value="UniProtKB-ARBA"/>
</dbReference>
<dbReference type="OrthoDB" id="201709at2759"/>
<protein>
    <submittedName>
        <fullName evidence="2">Armadillo repeat-containing protein</fullName>
    </submittedName>
</protein>
<keyword evidence="3" id="KW-1185">Reference proteome</keyword>
<accession>A0A2A3EQ04</accession>
<dbReference type="STRING" id="94128.A0A2A3EQ04"/>
<gene>
    <name evidence="2" type="ORF">APICC_00060</name>
</gene>